<dbReference type="Proteomes" id="UP000030351">
    <property type="component" value="Unassembled WGS sequence"/>
</dbReference>
<organism evidence="1 2">
    <name type="scientific">Erwinia typographi</name>
    <dbReference type="NCBI Taxonomy" id="371042"/>
    <lineage>
        <taxon>Bacteria</taxon>
        <taxon>Pseudomonadati</taxon>
        <taxon>Pseudomonadota</taxon>
        <taxon>Gammaproteobacteria</taxon>
        <taxon>Enterobacterales</taxon>
        <taxon>Erwiniaceae</taxon>
        <taxon>Erwinia</taxon>
    </lineage>
</organism>
<name>A0A0A3Z4T8_9GAMM</name>
<dbReference type="AlphaFoldDB" id="A0A0A3Z4T8"/>
<evidence type="ECO:0000313" key="1">
    <source>
        <dbReference type="EMBL" id="KGT94077.1"/>
    </source>
</evidence>
<dbReference type="eggNOG" id="COG5492">
    <property type="taxonomic scope" value="Bacteria"/>
</dbReference>
<keyword evidence="2" id="KW-1185">Reference proteome</keyword>
<comment type="caution">
    <text evidence="1">The sequence shown here is derived from an EMBL/GenBank/DDBJ whole genome shotgun (WGS) entry which is preliminary data.</text>
</comment>
<sequence length="236" mass="25819">DGDTVTVWYTVTGVKSASTLYNVMHSGDDISDTVPVAVEATGNNGTLLQQVDYYKLASLTIKIPVYRGMVSGDTVTVYWIGRDYTYDSDTITVSAIGEIDVLVPRMEFIDTIGDTAFVYFSVKKNGVGDEISSSILYLDIEGQSLELKSPDVSDDLQTVTVIYSGMSSSDRVKVRVVGASINETSVQQGNDSNIIIFSIDRSWLEKDERSNLLYNYAVGVSGGEYQFSRVTRISAT</sequence>
<reference evidence="1 2" key="1">
    <citation type="submission" date="2014-10" db="EMBL/GenBank/DDBJ databases">
        <title>Genome sequence of Erwinia typographi M043b.</title>
        <authorList>
            <person name="Chan K.-G."/>
            <person name="Tan W.-S."/>
        </authorList>
    </citation>
    <scope>NUCLEOTIDE SEQUENCE [LARGE SCALE GENOMIC DNA]</scope>
    <source>
        <strain evidence="1 2">M043b</strain>
    </source>
</reference>
<gene>
    <name evidence="1" type="ORF">NG99_10855</name>
</gene>
<evidence type="ECO:0000313" key="2">
    <source>
        <dbReference type="Proteomes" id="UP000030351"/>
    </source>
</evidence>
<dbReference type="RefSeq" id="WP_034892145.1">
    <property type="nucleotide sequence ID" value="NZ_JRUQ01000031.1"/>
</dbReference>
<proteinExistence type="predicted"/>
<accession>A0A0A3Z4T8</accession>
<feature type="non-terminal residue" evidence="1">
    <location>
        <position position="1"/>
    </location>
</feature>
<dbReference type="EMBL" id="JRUQ01000031">
    <property type="protein sequence ID" value="KGT94077.1"/>
    <property type="molecule type" value="Genomic_DNA"/>
</dbReference>
<protein>
    <submittedName>
        <fullName evidence="1">Uncharacterized protein</fullName>
    </submittedName>
</protein>